<gene>
    <name evidence="1" type="ORF">RPERSI_LOCUS3002</name>
</gene>
<proteinExistence type="predicted"/>
<name>A0ACA9LFG9_9GLOM</name>
<evidence type="ECO:0000313" key="1">
    <source>
        <dbReference type="EMBL" id="CAG8527848.1"/>
    </source>
</evidence>
<evidence type="ECO:0000313" key="2">
    <source>
        <dbReference type="Proteomes" id="UP000789920"/>
    </source>
</evidence>
<sequence>MQYLPKIVIQLGWLANSLISNFHKRPTDALRSPNKRFSFDTFPQPKHPIRKNSSVTSYLQVLIPGYDDCIWEAPLSPGCTSVKMLYIKLSCQLSDQSND</sequence>
<protein>
    <submittedName>
        <fullName evidence="1">17900_t:CDS:1</fullName>
    </submittedName>
</protein>
<keyword evidence="2" id="KW-1185">Reference proteome</keyword>
<organism evidence="1 2">
    <name type="scientific">Racocetra persica</name>
    <dbReference type="NCBI Taxonomy" id="160502"/>
    <lineage>
        <taxon>Eukaryota</taxon>
        <taxon>Fungi</taxon>
        <taxon>Fungi incertae sedis</taxon>
        <taxon>Mucoromycota</taxon>
        <taxon>Glomeromycotina</taxon>
        <taxon>Glomeromycetes</taxon>
        <taxon>Diversisporales</taxon>
        <taxon>Gigasporaceae</taxon>
        <taxon>Racocetra</taxon>
    </lineage>
</organism>
<dbReference type="EMBL" id="CAJVQC010003493">
    <property type="protein sequence ID" value="CAG8527848.1"/>
    <property type="molecule type" value="Genomic_DNA"/>
</dbReference>
<reference evidence="1" key="1">
    <citation type="submission" date="2021-06" db="EMBL/GenBank/DDBJ databases">
        <authorList>
            <person name="Kallberg Y."/>
            <person name="Tangrot J."/>
            <person name="Rosling A."/>
        </authorList>
    </citation>
    <scope>NUCLEOTIDE SEQUENCE</scope>
    <source>
        <strain evidence="1">MA461A</strain>
    </source>
</reference>
<accession>A0ACA9LFG9</accession>
<dbReference type="Proteomes" id="UP000789920">
    <property type="component" value="Unassembled WGS sequence"/>
</dbReference>
<comment type="caution">
    <text evidence="1">The sequence shown here is derived from an EMBL/GenBank/DDBJ whole genome shotgun (WGS) entry which is preliminary data.</text>
</comment>